<evidence type="ECO:0000259" key="3">
    <source>
        <dbReference type="PROSITE" id="PS50887"/>
    </source>
</evidence>
<sequence>MTKPNAKIARRQGWIIGAAGCGFSLGAILIVLGPAGILTVLMLLPAIGAVSLARRRLSQSRQQTLTTREVVTARLSLSLGVIEYPTTALLVEIDDHHRLEEVYGRDVVERAIEMTRSVIEENLTDSDLTVHLDGALFASVLAPQGPLDTETMLNTCTRIQHALGLLSQTSDLPLHLTASIGFVTSNKLARPTAESLMQAAFSALSEARRRAPGAVRAYSEAISAKRAAQQRVARDARQAFEKGEIFAYFQPQLNVETGQLSGFEALTRWHHPVNGILSPAEFLPTFEQAGLMPRLGETMIKKSLQALTFWDKSGLDVPRIGINFSTSELSNPRLVEQIAMYLDVSNISPERLNIEVLETVIAQEADDIIIGNLAALADLGCGVDLDDFGTGYASITNIRRFSVGRIKIDRSFVSGIDSDDEQRRMVEAILTMASRLGVRTLAEGVETRAERETLTQMACDDIQGFQIARPMPVEETVEWANAYFTRTLEPITISRRAS</sequence>
<dbReference type="PANTHER" id="PTHR33121">
    <property type="entry name" value="CYCLIC DI-GMP PHOSPHODIESTERASE PDEF"/>
    <property type="match status" value="1"/>
</dbReference>
<dbReference type="SMART" id="SM00052">
    <property type="entry name" value="EAL"/>
    <property type="match status" value="1"/>
</dbReference>
<dbReference type="EMBL" id="FWFT01000002">
    <property type="protein sequence ID" value="SLN27796.1"/>
    <property type="molecule type" value="Genomic_DNA"/>
</dbReference>
<dbReference type="InterPro" id="IPR050706">
    <property type="entry name" value="Cyclic-di-GMP_PDE-like"/>
</dbReference>
<keyword evidence="1" id="KW-0472">Membrane</keyword>
<reference evidence="4 5" key="1">
    <citation type="submission" date="2017-03" db="EMBL/GenBank/DDBJ databases">
        <authorList>
            <person name="Afonso C.L."/>
            <person name="Miller P.J."/>
            <person name="Scott M.A."/>
            <person name="Spackman E."/>
            <person name="Goraichik I."/>
            <person name="Dimitrov K.M."/>
            <person name="Suarez D.L."/>
            <person name="Swayne D.E."/>
        </authorList>
    </citation>
    <scope>NUCLEOTIDE SEQUENCE [LARGE SCALE GENOMIC DNA]</scope>
    <source>
        <strain evidence="4 5">CECT 8397</strain>
    </source>
</reference>
<dbReference type="Pfam" id="PF00563">
    <property type="entry name" value="EAL"/>
    <property type="match status" value="1"/>
</dbReference>
<dbReference type="InterPro" id="IPR043128">
    <property type="entry name" value="Rev_trsase/Diguanyl_cyclase"/>
</dbReference>
<dbReference type="SUPFAM" id="SSF141868">
    <property type="entry name" value="EAL domain-like"/>
    <property type="match status" value="1"/>
</dbReference>
<dbReference type="InterPro" id="IPR035919">
    <property type="entry name" value="EAL_sf"/>
</dbReference>
<dbReference type="PROSITE" id="PS50883">
    <property type="entry name" value="EAL"/>
    <property type="match status" value="1"/>
</dbReference>
<proteinExistence type="predicted"/>
<dbReference type="InterPro" id="IPR000160">
    <property type="entry name" value="GGDEF_dom"/>
</dbReference>
<dbReference type="Gene3D" id="3.30.70.270">
    <property type="match status" value="1"/>
</dbReference>
<dbReference type="Proteomes" id="UP000193623">
    <property type="component" value="Unassembled WGS sequence"/>
</dbReference>
<organism evidence="4 5">
    <name type="scientific">Pseudooctadecabacter jejudonensis</name>
    <dbReference type="NCBI Taxonomy" id="1391910"/>
    <lineage>
        <taxon>Bacteria</taxon>
        <taxon>Pseudomonadati</taxon>
        <taxon>Pseudomonadota</taxon>
        <taxon>Alphaproteobacteria</taxon>
        <taxon>Rhodobacterales</taxon>
        <taxon>Paracoccaceae</taxon>
        <taxon>Pseudooctadecabacter</taxon>
    </lineage>
</organism>
<dbReference type="PANTHER" id="PTHR33121:SF70">
    <property type="entry name" value="SIGNALING PROTEIN YKOW"/>
    <property type="match status" value="1"/>
</dbReference>
<dbReference type="OrthoDB" id="9814202at2"/>
<evidence type="ECO:0000313" key="4">
    <source>
        <dbReference type="EMBL" id="SLN27796.1"/>
    </source>
</evidence>
<dbReference type="InterPro" id="IPR001633">
    <property type="entry name" value="EAL_dom"/>
</dbReference>
<protein>
    <submittedName>
        <fullName evidence="4">Phytochrome-like protein cph2</fullName>
    </submittedName>
</protein>
<name>A0A1Y5S1U9_9RHOB</name>
<dbReference type="CDD" id="cd01948">
    <property type="entry name" value="EAL"/>
    <property type="match status" value="1"/>
</dbReference>
<keyword evidence="1" id="KW-1133">Transmembrane helix</keyword>
<dbReference type="PROSITE" id="PS50887">
    <property type="entry name" value="GGDEF"/>
    <property type="match status" value="1"/>
</dbReference>
<dbReference type="InterPro" id="IPR029787">
    <property type="entry name" value="Nucleotide_cyclase"/>
</dbReference>
<keyword evidence="5" id="KW-1185">Reference proteome</keyword>
<dbReference type="RefSeq" id="WP_085863619.1">
    <property type="nucleotide sequence ID" value="NZ_FWFT01000002.1"/>
</dbReference>
<dbReference type="SMART" id="SM00267">
    <property type="entry name" value="GGDEF"/>
    <property type="match status" value="1"/>
</dbReference>
<keyword evidence="1" id="KW-0812">Transmembrane</keyword>
<dbReference type="AlphaFoldDB" id="A0A1Y5S1U9"/>
<accession>A0A1Y5S1U9</accession>
<evidence type="ECO:0000259" key="2">
    <source>
        <dbReference type="PROSITE" id="PS50883"/>
    </source>
</evidence>
<evidence type="ECO:0000256" key="1">
    <source>
        <dbReference type="SAM" id="Phobius"/>
    </source>
</evidence>
<gene>
    <name evidence="4" type="primary">cph2_1</name>
    <name evidence="4" type="ORF">PSJ8397_01148</name>
</gene>
<dbReference type="GO" id="GO:0071111">
    <property type="term" value="F:cyclic-guanylate-specific phosphodiesterase activity"/>
    <property type="evidence" value="ECO:0007669"/>
    <property type="project" value="InterPro"/>
</dbReference>
<dbReference type="Pfam" id="PF00990">
    <property type="entry name" value="GGDEF"/>
    <property type="match status" value="1"/>
</dbReference>
<evidence type="ECO:0000313" key="5">
    <source>
        <dbReference type="Proteomes" id="UP000193623"/>
    </source>
</evidence>
<dbReference type="Gene3D" id="3.20.20.450">
    <property type="entry name" value="EAL domain"/>
    <property type="match status" value="1"/>
</dbReference>
<feature type="transmembrane region" description="Helical" evidence="1">
    <location>
        <begin position="12"/>
        <end position="31"/>
    </location>
</feature>
<dbReference type="SUPFAM" id="SSF55073">
    <property type="entry name" value="Nucleotide cyclase"/>
    <property type="match status" value="1"/>
</dbReference>
<feature type="domain" description="GGDEF" evidence="3">
    <location>
        <begin position="84"/>
        <end position="220"/>
    </location>
</feature>
<feature type="domain" description="EAL" evidence="2">
    <location>
        <begin position="229"/>
        <end position="484"/>
    </location>
</feature>